<evidence type="ECO:0008006" key="3">
    <source>
        <dbReference type="Google" id="ProtNLM"/>
    </source>
</evidence>
<organism evidence="1 2">
    <name type="scientific">Gossypium raimondii</name>
    <name type="common">Peruvian cotton</name>
    <name type="synonym">Gossypium klotzschianum subsp. raimondii</name>
    <dbReference type="NCBI Taxonomy" id="29730"/>
    <lineage>
        <taxon>Eukaryota</taxon>
        <taxon>Viridiplantae</taxon>
        <taxon>Streptophyta</taxon>
        <taxon>Embryophyta</taxon>
        <taxon>Tracheophyta</taxon>
        <taxon>Spermatophyta</taxon>
        <taxon>Magnoliopsida</taxon>
        <taxon>eudicotyledons</taxon>
        <taxon>Gunneridae</taxon>
        <taxon>Pentapetalae</taxon>
        <taxon>rosids</taxon>
        <taxon>malvids</taxon>
        <taxon>Malvales</taxon>
        <taxon>Malvaceae</taxon>
        <taxon>Malvoideae</taxon>
        <taxon>Gossypium</taxon>
    </lineage>
</organism>
<comment type="caution">
    <text evidence="1">The sequence shown here is derived from an EMBL/GenBank/DDBJ whole genome shotgun (WGS) entry which is preliminary data.</text>
</comment>
<protein>
    <recommendedName>
        <fullName evidence="3">Zinc finger PMZ-type domain-containing protein</fullName>
    </recommendedName>
</protein>
<reference evidence="1 2" key="1">
    <citation type="journal article" date="2019" name="Genome Biol. Evol.">
        <title>Insights into the evolution of the New World diploid cottons (Gossypium, subgenus Houzingenia) based on genome sequencing.</title>
        <authorList>
            <person name="Grover C.E."/>
            <person name="Arick M.A. 2nd"/>
            <person name="Thrash A."/>
            <person name="Conover J.L."/>
            <person name="Sanders W.S."/>
            <person name="Peterson D.G."/>
            <person name="Frelichowski J.E."/>
            <person name="Scheffler J.A."/>
            <person name="Scheffler B.E."/>
            <person name="Wendel J.F."/>
        </authorList>
    </citation>
    <scope>NUCLEOTIDE SEQUENCE [LARGE SCALE GENOMIC DNA]</scope>
    <source>
        <strain evidence="1">8</strain>
        <tissue evidence="1">Leaf</tissue>
    </source>
</reference>
<sequence>MDLVENSYSCRNWEITNIHCIHAMIVIHPKDKNPKTYVDNYNTKETQFSIYFNFIKPVRGLKQGEPVPDMLSILPPLIKGHLANLLT</sequence>
<evidence type="ECO:0000313" key="2">
    <source>
        <dbReference type="Proteomes" id="UP000593578"/>
    </source>
</evidence>
<accession>A0A7J8P4F9</accession>
<dbReference type="Proteomes" id="UP000593578">
    <property type="component" value="Unassembled WGS sequence"/>
</dbReference>
<evidence type="ECO:0000313" key="1">
    <source>
        <dbReference type="EMBL" id="MBA0584139.1"/>
    </source>
</evidence>
<gene>
    <name evidence="1" type="ORF">Gorai_014965</name>
</gene>
<dbReference type="EMBL" id="JABEZZ010000004">
    <property type="protein sequence ID" value="MBA0584139.1"/>
    <property type="molecule type" value="Genomic_DNA"/>
</dbReference>
<name>A0A7J8P4F9_GOSRA</name>
<proteinExistence type="predicted"/>
<dbReference type="AlphaFoldDB" id="A0A7J8P4F9"/>